<dbReference type="InterPro" id="IPR013216">
    <property type="entry name" value="Methyltransf_11"/>
</dbReference>
<dbReference type="InterPro" id="IPR029063">
    <property type="entry name" value="SAM-dependent_MTases_sf"/>
</dbReference>
<accession>A0A2T0LX28</accession>
<dbReference type="GO" id="GO:0008757">
    <property type="term" value="F:S-adenosylmethionine-dependent methyltransferase activity"/>
    <property type="evidence" value="ECO:0007669"/>
    <property type="project" value="InterPro"/>
</dbReference>
<dbReference type="RefSeq" id="WP_106178644.1">
    <property type="nucleotide sequence ID" value="NZ_PVNH01000004.1"/>
</dbReference>
<dbReference type="SUPFAM" id="SSF53335">
    <property type="entry name" value="S-adenosyl-L-methionine-dependent methyltransferases"/>
    <property type="match status" value="1"/>
</dbReference>
<name>A0A2T0LX28_9PSEU</name>
<organism evidence="2 3">
    <name type="scientific">Prauserella shujinwangii</name>
    <dbReference type="NCBI Taxonomy" id="1453103"/>
    <lineage>
        <taxon>Bacteria</taxon>
        <taxon>Bacillati</taxon>
        <taxon>Actinomycetota</taxon>
        <taxon>Actinomycetes</taxon>
        <taxon>Pseudonocardiales</taxon>
        <taxon>Pseudonocardiaceae</taxon>
        <taxon>Prauserella</taxon>
    </lineage>
</organism>
<keyword evidence="2" id="KW-0489">Methyltransferase</keyword>
<reference evidence="2 3" key="1">
    <citation type="submission" date="2018-03" db="EMBL/GenBank/DDBJ databases">
        <title>Genomic Encyclopedia of Type Strains, Phase III (KMG-III): the genomes of soil and plant-associated and newly described type strains.</title>
        <authorList>
            <person name="Whitman W."/>
        </authorList>
    </citation>
    <scope>NUCLEOTIDE SEQUENCE [LARGE SCALE GENOMIC DNA]</scope>
    <source>
        <strain evidence="2 3">CGMCC 4.7125</strain>
    </source>
</reference>
<comment type="caution">
    <text evidence="2">The sequence shown here is derived from an EMBL/GenBank/DDBJ whole genome shotgun (WGS) entry which is preliminary data.</text>
</comment>
<sequence length="249" mass="27815">MPGQEDIYDRIGIGYSEVRRTDGRWLAAVEAALSGARSVVNVGAGTGCYEPASTVLAVEPSARMIRQRPDGAAPVVRAVAEALPLRDGAAAAALAVLTVHHWSDWRRGVVELRRVSHRQVVLTYDPARHAEFWLVREYVPEIARLERARPSVLDIAEELEADEVIPLPVPWDFTDGVFPAHWRRPAAYLEPGVRRACSALAQSDPVAVERGMARLRRDLESGRWQERHADLLRRDELDVGFRLLVARPR</sequence>
<feature type="domain" description="Methyltransferase type 11" evidence="1">
    <location>
        <begin position="42"/>
        <end position="117"/>
    </location>
</feature>
<gene>
    <name evidence="2" type="ORF">B0I33_104391</name>
</gene>
<evidence type="ECO:0000313" key="3">
    <source>
        <dbReference type="Proteomes" id="UP000238362"/>
    </source>
</evidence>
<keyword evidence="2" id="KW-0808">Transferase</keyword>
<proteinExistence type="predicted"/>
<dbReference type="Gene3D" id="3.40.50.150">
    <property type="entry name" value="Vaccinia Virus protein VP39"/>
    <property type="match status" value="1"/>
</dbReference>
<dbReference type="EMBL" id="PVNH01000004">
    <property type="protein sequence ID" value="PRX48574.1"/>
    <property type="molecule type" value="Genomic_DNA"/>
</dbReference>
<protein>
    <submittedName>
        <fullName evidence="2">Methyltransferase family protein</fullName>
    </submittedName>
</protein>
<evidence type="ECO:0000259" key="1">
    <source>
        <dbReference type="Pfam" id="PF08241"/>
    </source>
</evidence>
<dbReference type="GO" id="GO:0032259">
    <property type="term" value="P:methylation"/>
    <property type="evidence" value="ECO:0007669"/>
    <property type="project" value="UniProtKB-KW"/>
</dbReference>
<dbReference type="Pfam" id="PF08241">
    <property type="entry name" value="Methyltransf_11"/>
    <property type="match status" value="1"/>
</dbReference>
<evidence type="ECO:0000313" key="2">
    <source>
        <dbReference type="EMBL" id="PRX48574.1"/>
    </source>
</evidence>
<keyword evidence="3" id="KW-1185">Reference proteome</keyword>
<dbReference type="OrthoDB" id="9809391at2"/>
<dbReference type="Proteomes" id="UP000238362">
    <property type="component" value="Unassembled WGS sequence"/>
</dbReference>
<dbReference type="AlphaFoldDB" id="A0A2T0LX28"/>